<reference evidence="2" key="2">
    <citation type="submission" date="2009-03" db="EMBL/GenBank/DDBJ databases">
        <authorList>
            <person name="Gang L."/>
        </authorList>
    </citation>
    <scope>NUCLEOTIDE SEQUENCE</scope>
    <source>
        <strain evidence="2">Anhui</strain>
    </source>
</reference>
<evidence type="ECO:0000256" key="1">
    <source>
        <dbReference type="SAM" id="Phobius"/>
    </source>
</evidence>
<dbReference type="EMBL" id="FN313688">
    <property type="protein sequence ID" value="CAX69422.1"/>
    <property type="molecule type" value="mRNA"/>
</dbReference>
<name>C1L3Z4_SCHJA</name>
<feature type="transmembrane region" description="Helical" evidence="1">
    <location>
        <begin position="234"/>
        <end position="255"/>
    </location>
</feature>
<evidence type="ECO:0000313" key="2">
    <source>
        <dbReference type="EMBL" id="CAX69422.1"/>
    </source>
</evidence>
<dbReference type="AlphaFoldDB" id="C1L3Z4"/>
<keyword evidence="1" id="KW-1133">Transmembrane helix</keyword>
<keyword evidence="1" id="KW-0472">Membrane</keyword>
<accession>C1L3Z4</accession>
<keyword evidence="1" id="KW-0812">Transmembrane</keyword>
<protein>
    <submittedName>
        <fullName evidence="2">Uncharacterized protein</fullName>
    </submittedName>
</protein>
<organism evidence="2">
    <name type="scientific">Schistosoma japonicum</name>
    <name type="common">Blood fluke</name>
    <dbReference type="NCBI Taxonomy" id="6182"/>
    <lineage>
        <taxon>Eukaryota</taxon>
        <taxon>Metazoa</taxon>
        <taxon>Spiralia</taxon>
        <taxon>Lophotrochozoa</taxon>
        <taxon>Platyhelminthes</taxon>
        <taxon>Trematoda</taxon>
        <taxon>Digenea</taxon>
        <taxon>Strigeidida</taxon>
        <taxon>Schistosomatoidea</taxon>
        <taxon>Schistosomatidae</taxon>
        <taxon>Schistosoma</taxon>
    </lineage>
</organism>
<sequence length="277" mass="32003">MQLPLFININNKNNKILNKYLITNLLLFKNFKLFNICNHLQSTNIIIINLIIMKNSEQINIETMKLNSPTKSIETQSLSINPIVSLSHLTNTKQLKTDPLGLVIAKRKRKEMADPQIAEAIMSASKLPPPIVPETTNSVDVPEELLQILALAKDYDKDDTGSVEFFKNYSLIQTKLPLDTQVNNITYTNRKRFYKWLSLKKYFINKHFLEDNEETRTLVQNTVHTDEEWFMESFLHVLCILLIIITLPLSFNILFKGCHTLRESSTISPWKACFCNS</sequence>
<proteinExistence type="evidence at transcript level"/>
<reference evidence="2" key="1">
    <citation type="journal article" date="2009" name="Nature">
        <title>The Schistosoma japonicum genome reveals features of host-parasite interplay.</title>
        <authorList>
            <person name="Liu F."/>
            <person name="Zhou Y."/>
            <person name="Wang Z.Q."/>
            <person name="Lu G."/>
            <person name="Zheng H."/>
            <person name="Brindley P.J."/>
            <person name="McManus D.P."/>
            <person name="Blair D."/>
            <person name="Zhang Q.H."/>
            <person name="Zhong Y."/>
            <person name="Wang S."/>
            <person name="Han Z.G."/>
            <person name="Chen Z."/>
        </authorList>
    </citation>
    <scope>NUCLEOTIDE SEQUENCE</scope>
    <source>
        <strain evidence="2">Anhui</strain>
    </source>
</reference>